<gene>
    <name evidence="2" type="ORF">EV356DRAFT_511735</name>
</gene>
<dbReference type="AlphaFoldDB" id="A0A6A6GTL2"/>
<feature type="region of interest" description="Disordered" evidence="1">
    <location>
        <begin position="122"/>
        <end position="193"/>
    </location>
</feature>
<evidence type="ECO:0000313" key="2">
    <source>
        <dbReference type="EMBL" id="KAF2229122.1"/>
    </source>
</evidence>
<dbReference type="Proteomes" id="UP000800092">
    <property type="component" value="Unassembled WGS sequence"/>
</dbReference>
<evidence type="ECO:0000313" key="3">
    <source>
        <dbReference type="Proteomes" id="UP000800092"/>
    </source>
</evidence>
<protein>
    <submittedName>
        <fullName evidence="2">Uncharacterized protein</fullName>
    </submittedName>
</protein>
<feature type="compositionally biased region" description="Basic and acidic residues" evidence="1">
    <location>
        <begin position="399"/>
        <end position="408"/>
    </location>
</feature>
<evidence type="ECO:0000256" key="1">
    <source>
        <dbReference type="SAM" id="MobiDB-lite"/>
    </source>
</evidence>
<feature type="compositionally biased region" description="Basic and acidic residues" evidence="1">
    <location>
        <begin position="432"/>
        <end position="441"/>
    </location>
</feature>
<feature type="compositionally biased region" description="Polar residues" evidence="1">
    <location>
        <begin position="28"/>
        <end position="53"/>
    </location>
</feature>
<feature type="compositionally biased region" description="Polar residues" evidence="1">
    <location>
        <begin position="127"/>
        <end position="149"/>
    </location>
</feature>
<feature type="region of interest" description="Disordered" evidence="1">
    <location>
        <begin position="399"/>
        <end position="441"/>
    </location>
</feature>
<name>A0A6A6GTL2_VIRVR</name>
<proteinExistence type="predicted"/>
<keyword evidence="3" id="KW-1185">Reference proteome</keyword>
<feature type="region of interest" description="Disordered" evidence="1">
    <location>
        <begin position="1"/>
        <end position="58"/>
    </location>
</feature>
<sequence length="441" mass="48716">MPPGRPPNTANSTSPSSQPPISSNNNNVAARTISTTESNRTNGVSDGRNTTGDGNAANAPKAILAKVGDRVTELLQTLKKEHPAISLKGELKLDFGTGPDGAFNLSLDNAPTAGPNVGIFKRHMGPNGSSLQFQSTSTVSREPVATTQHLGKHPRETDASGGADTSTEKRPRIVSEPPRPESPPPSLPDDLLSDDAPAALLSLLQWQKRRVQDHTSAGTTKLERLIVDWREQWREQGGWMYDFFKRAHDDEVAKKAWMERMFKDVESRVGAVMQSYHVTASSDLAVKHSQVLVEFQRLKEDIRWLDDRRAAANTQHDRREETWRSSSATFHDTAHKNREVSEKWVVQELKAQREGSMRITDMLLDVCREIKGRDYELPPVPTPSPVVTRPPAFETQLREAAEKSKDPVLVDLTNPTEKSRSDSEAQTSSGHSEARTASEGT</sequence>
<reference evidence="2" key="1">
    <citation type="journal article" date="2020" name="Stud. Mycol.">
        <title>101 Dothideomycetes genomes: a test case for predicting lifestyles and emergence of pathogens.</title>
        <authorList>
            <person name="Haridas S."/>
            <person name="Albert R."/>
            <person name="Binder M."/>
            <person name="Bloem J."/>
            <person name="Labutti K."/>
            <person name="Salamov A."/>
            <person name="Andreopoulos B."/>
            <person name="Baker S."/>
            <person name="Barry K."/>
            <person name="Bills G."/>
            <person name="Bluhm B."/>
            <person name="Cannon C."/>
            <person name="Castanera R."/>
            <person name="Culley D."/>
            <person name="Daum C."/>
            <person name="Ezra D."/>
            <person name="Gonzalez J."/>
            <person name="Henrissat B."/>
            <person name="Kuo A."/>
            <person name="Liang C."/>
            <person name="Lipzen A."/>
            <person name="Lutzoni F."/>
            <person name="Magnuson J."/>
            <person name="Mondo S."/>
            <person name="Nolan M."/>
            <person name="Ohm R."/>
            <person name="Pangilinan J."/>
            <person name="Park H.-J."/>
            <person name="Ramirez L."/>
            <person name="Alfaro M."/>
            <person name="Sun H."/>
            <person name="Tritt A."/>
            <person name="Yoshinaga Y."/>
            <person name="Zwiers L.-H."/>
            <person name="Turgeon B."/>
            <person name="Goodwin S."/>
            <person name="Spatafora J."/>
            <person name="Crous P."/>
            <person name="Grigoriev I."/>
        </authorList>
    </citation>
    <scope>NUCLEOTIDE SEQUENCE</scope>
    <source>
        <strain evidence="2">Tuck. ex Michener</strain>
    </source>
</reference>
<feature type="compositionally biased region" description="Low complexity" evidence="1">
    <location>
        <begin position="7"/>
        <end position="27"/>
    </location>
</feature>
<accession>A0A6A6GTL2</accession>
<organism evidence="2 3">
    <name type="scientific">Viridothelium virens</name>
    <name type="common">Speckled blister lichen</name>
    <name type="synonym">Trypethelium virens</name>
    <dbReference type="NCBI Taxonomy" id="1048519"/>
    <lineage>
        <taxon>Eukaryota</taxon>
        <taxon>Fungi</taxon>
        <taxon>Dikarya</taxon>
        <taxon>Ascomycota</taxon>
        <taxon>Pezizomycotina</taxon>
        <taxon>Dothideomycetes</taxon>
        <taxon>Dothideomycetes incertae sedis</taxon>
        <taxon>Trypetheliales</taxon>
        <taxon>Trypetheliaceae</taxon>
        <taxon>Viridothelium</taxon>
    </lineage>
</organism>
<dbReference type="OrthoDB" id="3645916at2759"/>
<dbReference type="EMBL" id="ML991874">
    <property type="protein sequence ID" value="KAF2229122.1"/>
    <property type="molecule type" value="Genomic_DNA"/>
</dbReference>